<dbReference type="RefSeq" id="WP_150696928.1">
    <property type="nucleotide sequence ID" value="NZ_CABPRZ010000007.1"/>
</dbReference>
<evidence type="ECO:0000259" key="5">
    <source>
        <dbReference type="PROSITE" id="PS50977"/>
    </source>
</evidence>
<keyword evidence="1" id="KW-0805">Transcription regulation</keyword>
<protein>
    <submittedName>
        <fullName evidence="6">TetR family transcriptional regulator</fullName>
    </submittedName>
</protein>
<dbReference type="GO" id="GO:0000976">
    <property type="term" value="F:transcription cis-regulatory region binding"/>
    <property type="evidence" value="ECO:0007669"/>
    <property type="project" value="TreeGrafter"/>
</dbReference>
<evidence type="ECO:0000313" key="6">
    <source>
        <dbReference type="EMBL" id="VVE00238.1"/>
    </source>
</evidence>
<dbReference type="SUPFAM" id="SSF48498">
    <property type="entry name" value="Tetracyclin repressor-like, C-terminal domain"/>
    <property type="match status" value="1"/>
</dbReference>
<name>A0A5E4UJS4_9BURK</name>
<dbReference type="InterPro" id="IPR036271">
    <property type="entry name" value="Tet_transcr_reg_TetR-rel_C_sf"/>
</dbReference>
<sequence length="214" mass="22658">MTKDVTPAPTRSTYRHGDLRRALLDAGMALARDGGPEAVVLREATRRAGVVPNAAYRHFANRQDLVQAVRDASLAALAVAMEAEMASAPALADPKAAARAGLRAVGTAYLRFAQRETGLFRTAFVSPEHVNNDAVPEKAGESGLNPFQLLGLALDNMVTAGVLAPARRPGAEYLAWSAVHGLAMLIIDGPLRMLGRDQAALAGQRLLDMVEKGL</sequence>
<dbReference type="PANTHER" id="PTHR30055">
    <property type="entry name" value="HTH-TYPE TRANSCRIPTIONAL REGULATOR RUTR"/>
    <property type="match status" value="1"/>
</dbReference>
<evidence type="ECO:0000256" key="2">
    <source>
        <dbReference type="ARBA" id="ARBA00023125"/>
    </source>
</evidence>
<dbReference type="Gene3D" id="1.10.357.10">
    <property type="entry name" value="Tetracycline Repressor, domain 2"/>
    <property type="match status" value="1"/>
</dbReference>
<keyword evidence="2 4" id="KW-0238">DNA-binding</keyword>
<dbReference type="PROSITE" id="PS50977">
    <property type="entry name" value="HTH_TETR_2"/>
    <property type="match status" value="1"/>
</dbReference>
<dbReference type="SUPFAM" id="SSF46689">
    <property type="entry name" value="Homeodomain-like"/>
    <property type="match status" value="1"/>
</dbReference>
<feature type="DNA-binding region" description="H-T-H motif" evidence="4">
    <location>
        <begin position="40"/>
        <end position="59"/>
    </location>
</feature>
<dbReference type="OrthoDB" id="5293556at2"/>
<dbReference type="Proteomes" id="UP000414233">
    <property type="component" value="Unassembled WGS sequence"/>
</dbReference>
<dbReference type="GO" id="GO:0003700">
    <property type="term" value="F:DNA-binding transcription factor activity"/>
    <property type="evidence" value="ECO:0007669"/>
    <property type="project" value="TreeGrafter"/>
</dbReference>
<dbReference type="PANTHER" id="PTHR30055:SF220">
    <property type="entry name" value="TETR-FAMILY REGULATORY PROTEIN"/>
    <property type="match status" value="1"/>
</dbReference>
<dbReference type="AlphaFoldDB" id="A0A5E4UJS4"/>
<feature type="domain" description="HTH tetR-type" evidence="5">
    <location>
        <begin position="17"/>
        <end position="77"/>
    </location>
</feature>
<keyword evidence="7" id="KW-1185">Reference proteome</keyword>
<dbReference type="InterPro" id="IPR009057">
    <property type="entry name" value="Homeodomain-like_sf"/>
</dbReference>
<keyword evidence="3" id="KW-0804">Transcription</keyword>
<dbReference type="Pfam" id="PF00440">
    <property type="entry name" value="TetR_N"/>
    <property type="match status" value="1"/>
</dbReference>
<proteinExistence type="predicted"/>
<dbReference type="InterPro" id="IPR025996">
    <property type="entry name" value="MT1864/Rv1816-like_C"/>
</dbReference>
<dbReference type="Pfam" id="PF13305">
    <property type="entry name" value="TetR_C_33"/>
    <property type="match status" value="1"/>
</dbReference>
<reference evidence="6 7" key="1">
    <citation type="submission" date="2019-08" db="EMBL/GenBank/DDBJ databases">
        <authorList>
            <person name="Peeters C."/>
        </authorList>
    </citation>
    <scope>NUCLEOTIDE SEQUENCE [LARGE SCALE GENOMIC DNA]</scope>
    <source>
        <strain evidence="6 7">LMG 30175</strain>
    </source>
</reference>
<dbReference type="EMBL" id="CABPRZ010000007">
    <property type="protein sequence ID" value="VVE00238.1"/>
    <property type="molecule type" value="Genomic_DNA"/>
</dbReference>
<evidence type="ECO:0000256" key="4">
    <source>
        <dbReference type="PROSITE-ProRule" id="PRU00335"/>
    </source>
</evidence>
<gene>
    <name evidence="6" type="ORF">PTE30175_02016</name>
</gene>
<dbReference type="InterPro" id="IPR001647">
    <property type="entry name" value="HTH_TetR"/>
</dbReference>
<organism evidence="6 7">
    <name type="scientific">Pandoraea terrae</name>
    <dbReference type="NCBI Taxonomy" id="1537710"/>
    <lineage>
        <taxon>Bacteria</taxon>
        <taxon>Pseudomonadati</taxon>
        <taxon>Pseudomonadota</taxon>
        <taxon>Betaproteobacteria</taxon>
        <taxon>Burkholderiales</taxon>
        <taxon>Burkholderiaceae</taxon>
        <taxon>Pandoraea</taxon>
    </lineage>
</organism>
<accession>A0A5E4UJS4</accession>
<dbReference type="InterPro" id="IPR050109">
    <property type="entry name" value="HTH-type_TetR-like_transc_reg"/>
</dbReference>
<evidence type="ECO:0000256" key="1">
    <source>
        <dbReference type="ARBA" id="ARBA00023015"/>
    </source>
</evidence>
<evidence type="ECO:0000256" key="3">
    <source>
        <dbReference type="ARBA" id="ARBA00023163"/>
    </source>
</evidence>
<evidence type="ECO:0000313" key="7">
    <source>
        <dbReference type="Proteomes" id="UP000414233"/>
    </source>
</evidence>